<reference evidence="1" key="1">
    <citation type="submission" date="2023-08" db="EMBL/GenBank/DDBJ databases">
        <authorList>
            <person name="Chen Y."/>
            <person name="Shah S."/>
            <person name="Dougan E. K."/>
            <person name="Thang M."/>
            <person name="Chan C."/>
        </authorList>
    </citation>
    <scope>NUCLEOTIDE SEQUENCE</scope>
</reference>
<accession>A0AA36HZS0</accession>
<gene>
    <name evidence="1" type="ORF">EVOR1521_LOCUS6449</name>
</gene>
<sequence>MPENSRLVEADYHAHKEALDSALHTLRAAEASRLRHMDATLETEALWPPCRARVALAEKLQKPRAIQRRCQRYLLEVIIPLAEGVCSKHWADDPSKEALRQARDLVSACSSAWLEAMSRKLSPEAHVGEASVTRRAWLHMLHRSGNPRHKEVLQLPEKWQSWLASLRQAHLARLCPSLDMDALQRFLQTISLASPVMQEVSTAPPVIVPLGLFTVWQALVLVALARREGRHALVVRRQAAGTPQVLFRTSSAVLSTGQ</sequence>
<keyword evidence="2" id="KW-1185">Reference proteome</keyword>
<dbReference type="AlphaFoldDB" id="A0AA36HZS0"/>
<protein>
    <submittedName>
        <fullName evidence="1">Uncharacterized protein</fullName>
    </submittedName>
</protein>
<dbReference type="EMBL" id="CAUJNA010000483">
    <property type="protein sequence ID" value="CAJ1377725.1"/>
    <property type="molecule type" value="Genomic_DNA"/>
</dbReference>
<evidence type="ECO:0000313" key="2">
    <source>
        <dbReference type="Proteomes" id="UP001178507"/>
    </source>
</evidence>
<name>A0AA36HZS0_9DINO</name>
<proteinExistence type="predicted"/>
<evidence type="ECO:0000313" key="1">
    <source>
        <dbReference type="EMBL" id="CAJ1377725.1"/>
    </source>
</evidence>
<dbReference type="Proteomes" id="UP001178507">
    <property type="component" value="Unassembled WGS sequence"/>
</dbReference>
<organism evidence="1 2">
    <name type="scientific">Effrenium voratum</name>
    <dbReference type="NCBI Taxonomy" id="2562239"/>
    <lineage>
        <taxon>Eukaryota</taxon>
        <taxon>Sar</taxon>
        <taxon>Alveolata</taxon>
        <taxon>Dinophyceae</taxon>
        <taxon>Suessiales</taxon>
        <taxon>Symbiodiniaceae</taxon>
        <taxon>Effrenium</taxon>
    </lineage>
</organism>
<comment type="caution">
    <text evidence="1">The sequence shown here is derived from an EMBL/GenBank/DDBJ whole genome shotgun (WGS) entry which is preliminary data.</text>
</comment>